<accession>A0A727T756</accession>
<feature type="signal peptide" evidence="1">
    <location>
        <begin position="1"/>
        <end position="19"/>
    </location>
</feature>
<protein>
    <submittedName>
        <fullName evidence="2">TIGR00156 family protein</fullName>
    </submittedName>
</protein>
<gene>
    <name evidence="2" type="ORF">G3233_004406</name>
</gene>
<organism evidence="2">
    <name type="scientific">Salmonella enterica</name>
    <name type="common">Salmonella choleraesuis</name>
    <dbReference type="NCBI Taxonomy" id="28901"/>
    <lineage>
        <taxon>Bacteria</taxon>
        <taxon>Pseudomonadati</taxon>
        <taxon>Pseudomonadota</taxon>
        <taxon>Gammaproteobacteria</taxon>
        <taxon>Enterobacterales</taxon>
        <taxon>Enterobacteriaceae</taxon>
        <taxon>Salmonella</taxon>
    </lineage>
</organism>
<dbReference type="AlphaFoldDB" id="A0A727T756"/>
<comment type="caution">
    <text evidence="2">The sequence shown here is derived from an EMBL/GenBank/DDBJ whole genome shotgun (WGS) entry which is preliminary data.</text>
</comment>
<evidence type="ECO:0000256" key="1">
    <source>
        <dbReference type="SAM" id="SignalP"/>
    </source>
</evidence>
<name>A0A727T756_SALER</name>
<feature type="chain" id="PRO_5028128781" evidence="1">
    <location>
        <begin position="20"/>
        <end position="41"/>
    </location>
</feature>
<evidence type="ECO:0000313" key="2">
    <source>
        <dbReference type="EMBL" id="HAE2224427.1"/>
    </source>
</evidence>
<sequence>MKKTLITLIITTLSFSSLARQTDIVSSVEQPGYVQGGFTGP</sequence>
<keyword evidence="1" id="KW-0732">Signal</keyword>
<feature type="non-terminal residue" evidence="2">
    <location>
        <position position="41"/>
    </location>
</feature>
<reference evidence="2" key="1">
    <citation type="journal article" date="2018" name="Genome Biol.">
        <title>SKESA: strategic k-mer extension for scrupulous assemblies.</title>
        <authorList>
            <person name="Souvorov A."/>
            <person name="Agarwala R."/>
            <person name="Lipman D.J."/>
        </authorList>
    </citation>
    <scope>NUCLEOTIDE SEQUENCE</scope>
    <source>
        <strain evidence="2">15-5608</strain>
    </source>
</reference>
<reference evidence="2" key="2">
    <citation type="submission" date="2018-07" db="EMBL/GenBank/DDBJ databases">
        <authorList>
            <consortium name="NCBI Pathogen Detection Project"/>
        </authorList>
    </citation>
    <scope>NUCLEOTIDE SEQUENCE</scope>
    <source>
        <strain evidence="2">15-5608</strain>
    </source>
</reference>
<proteinExistence type="predicted"/>
<dbReference type="EMBL" id="DAARFP010000095">
    <property type="protein sequence ID" value="HAE2224427.1"/>
    <property type="molecule type" value="Genomic_DNA"/>
</dbReference>